<keyword evidence="4" id="KW-0326">Glycosidase</keyword>
<dbReference type="InterPro" id="IPR008928">
    <property type="entry name" value="6-hairpin_glycosidase_sf"/>
</dbReference>
<dbReference type="Gene3D" id="1.50.10.20">
    <property type="match status" value="1"/>
</dbReference>
<dbReference type="InterPro" id="IPR012878">
    <property type="entry name" value="Beta-AFase-like_GH127_cat"/>
</dbReference>
<dbReference type="Pfam" id="PF20737">
    <property type="entry name" value="Glyco_hydro127C"/>
    <property type="match status" value="1"/>
</dbReference>
<dbReference type="EMBL" id="MLJW01000033">
    <property type="protein sequence ID" value="OIR08100.1"/>
    <property type="molecule type" value="Genomic_DNA"/>
</dbReference>
<dbReference type="PANTHER" id="PTHR43465:SF1">
    <property type="entry name" value="NON-REDUCING END BETA-L-ARABINOFURANOSIDASE"/>
    <property type="match status" value="1"/>
</dbReference>
<dbReference type="GO" id="GO:0102478">
    <property type="term" value="F:beta-L-arabinofuranosidase activity"/>
    <property type="evidence" value="ECO:0007669"/>
    <property type="project" value="UniProtKB-EC"/>
</dbReference>
<dbReference type="Pfam" id="PF20736">
    <property type="entry name" value="Glyco_hydro127M"/>
    <property type="match status" value="1"/>
</dbReference>
<dbReference type="InterPro" id="IPR049049">
    <property type="entry name" value="Beta-AFase-like_GH127_C"/>
</dbReference>
<reference evidence="4" key="1">
    <citation type="submission" date="2016-10" db="EMBL/GenBank/DDBJ databases">
        <title>Sequence of Gallionella enrichment culture.</title>
        <authorList>
            <person name="Poehlein A."/>
            <person name="Muehling M."/>
            <person name="Daniel R."/>
        </authorList>
    </citation>
    <scope>NUCLEOTIDE SEQUENCE</scope>
</reference>
<dbReference type="SUPFAM" id="SSF48208">
    <property type="entry name" value="Six-hairpin glycosidases"/>
    <property type="match status" value="1"/>
</dbReference>
<dbReference type="EC" id="3.2.1.185" evidence="4"/>
<protein>
    <submittedName>
        <fullName evidence="4">Non-reducing end beta-L-arabinofuranosidase</fullName>
        <ecNumber evidence="4">3.2.1.185</ecNumber>
    </submittedName>
</protein>
<sequence length="687" mass="76563">MRFHPALLLALLASALPAQAGERALIDTTRSPDAKMYMPDLSDVHWTGGLMGERFQVCRDTMVPHLWSIFSNPKESAAWENFRMAAGLSHGRDGKPHGPPFNDGDFLKWVESLAQVYAVTHDPAVDRQLDQIIAVIAKAQRPDGYLDTPIIIRERNAAAEGRKLAFANREHFETYNMGHLMTTACIHYRATGKTSLLDCARKAADYLDRLCASDPQSLALNAICPSHYMGVVELYRTTHDPRYLALAKRLIEIRSLVPPSEGSDMNQDRIPFREMTGPVGHAVRANYLFAGVADVYSEDGDASLLRTLVRVDNDAAGAKLYITGMTGALYDGASPDGSAKDGEIKLVHQAYGRDYQLPNLTAYNESCATVGFALWQWRMFEDTGVERYVDLFEQSLYNGVLAGISMDGKDYFYTNPLRRLHAFNWPLRWSRTRQPNYKSSFCCPPNIVRTIAEAQNYIYTLSKDTLWVNLYGDSALDTRWLDGSRIKLNQETNYPWDGAVKLSISAAPAHPVTLRLRIPGWMHPGATTITVNGRAVAGTPRPGSYFDLTRTWKSGDTVGIAFDFKPVLMEANPLVEETLNQVAVKYGPIVYCLEAKDLPPGVKLTDVALALDPGTRKDSIKPIEIGGAHLLSITVPGWDLQESPWQKGQLYREVSATPPRPISVTLIPYFAWNNRGDYDMSVWLPAR</sequence>
<proteinExistence type="predicted"/>
<dbReference type="AlphaFoldDB" id="A0A1J5T2M2"/>
<comment type="caution">
    <text evidence="4">The sequence shown here is derived from an EMBL/GenBank/DDBJ whole genome shotgun (WGS) entry which is preliminary data.</text>
</comment>
<feature type="domain" description="Non-reducing end beta-L-arabinofuranosidase-like GH127 catalytic" evidence="1">
    <location>
        <begin position="43"/>
        <end position="455"/>
    </location>
</feature>
<keyword evidence="4" id="KW-0378">Hydrolase</keyword>
<dbReference type="InterPro" id="IPR049174">
    <property type="entry name" value="Beta-AFase-like"/>
</dbReference>
<feature type="domain" description="Non-reducing end beta-L-arabinofuranosidase-like GH127 middle" evidence="2">
    <location>
        <begin position="465"/>
        <end position="563"/>
    </location>
</feature>
<dbReference type="InterPro" id="IPR049046">
    <property type="entry name" value="Beta-AFase-like_GH127_middle"/>
</dbReference>
<organism evidence="4">
    <name type="scientific">mine drainage metagenome</name>
    <dbReference type="NCBI Taxonomy" id="410659"/>
    <lineage>
        <taxon>unclassified sequences</taxon>
        <taxon>metagenomes</taxon>
        <taxon>ecological metagenomes</taxon>
    </lineage>
</organism>
<dbReference type="Pfam" id="PF07944">
    <property type="entry name" value="Beta-AFase-like_GH127_cat"/>
    <property type="match status" value="1"/>
</dbReference>
<evidence type="ECO:0000259" key="2">
    <source>
        <dbReference type="Pfam" id="PF20736"/>
    </source>
</evidence>
<accession>A0A1J5T2M2</accession>
<evidence type="ECO:0000259" key="3">
    <source>
        <dbReference type="Pfam" id="PF20737"/>
    </source>
</evidence>
<name>A0A1J5T2M2_9ZZZZ</name>
<evidence type="ECO:0000313" key="4">
    <source>
        <dbReference type="EMBL" id="OIR08100.1"/>
    </source>
</evidence>
<evidence type="ECO:0000259" key="1">
    <source>
        <dbReference type="Pfam" id="PF07944"/>
    </source>
</evidence>
<dbReference type="GO" id="GO:0005975">
    <property type="term" value="P:carbohydrate metabolic process"/>
    <property type="evidence" value="ECO:0007669"/>
    <property type="project" value="InterPro"/>
</dbReference>
<dbReference type="PANTHER" id="PTHR43465">
    <property type="entry name" value="DUF1680 DOMAIN PROTEIN (AFU_ORTHOLOGUE AFUA_1G08910)"/>
    <property type="match status" value="1"/>
</dbReference>
<feature type="domain" description="Non-reducing end beta-L-arabinofuranosidase-like GH127 C-terminal" evidence="3">
    <location>
        <begin position="568"/>
        <end position="685"/>
    </location>
</feature>
<gene>
    <name evidence="4" type="primary">hypBA1_3</name>
    <name evidence="4" type="ORF">GALL_95990</name>
</gene>